<keyword evidence="2" id="KW-1185">Reference proteome</keyword>
<sequence>MRTNGYKGRGRQKKVRMDGVKKIASFHINTLRQTQQASVTSTMFKFVVLSALVCAAVAEPGVFLAPSTYTAAIPAPVTSTYVQQSSAIYPAAVPSIYSGLSYPHFIKKREAQFYNGYIANGAYVAPAALATPYASTLVAPAGLAAAYSPAVLPYAAPAHFIKKRSASASPQLLAAPLTSTYVASAPLASSYISSAPLAATYSAPIYSSAAYYPTFSTGFPFIKK</sequence>
<dbReference type="FunCoup" id="A0A194QQB0">
    <property type="interactions" value="6"/>
</dbReference>
<dbReference type="AlphaFoldDB" id="A0A194QQB0"/>
<evidence type="ECO:0000313" key="1">
    <source>
        <dbReference type="EMBL" id="KPJ07693.1"/>
    </source>
</evidence>
<proteinExistence type="predicted"/>
<protein>
    <submittedName>
        <fullName evidence="1">Uncharacterized protein</fullName>
    </submittedName>
</protein>
<dbReference type="InParanoid" id="A0A194QQB0"/>
<gene>
    <name evidence="1" type="ORF">RR48_11249</name>
</gene>
<name>A0A194QQB0_PAPMA</name>
<accession>A0A194QQB0</accession>
<organism evidence="1 2">
    <name type="scientific">Papilio machaon</name>
    <name type="common">Old World swallowtail butterfly</name>
    <dbReference type="NCBI Taxonomy" id="76193"/>
    <lineage>
        <taxon>Eukaryota</taxon>
        <taxon>Metazoa</taxon>
        <taxon>Ecdysozoa</taxon>
        <taxon>Arthropoda</taxon>
        <taxon>Hexapoda</taxon>
        <taxon>Insecta</taxon>
        <taxon>Pterygota</taxon>
        <taxon>Neoptera</taxon>
        <taxon>Endopterygota</taxon>
        <taxon>Lepidoptera</taxon>
        <taxon>Glossata</taxon>
        <taxon>Ditrysia</taxon>
        <taxon>Papilionoidea</taxon>
        <taxon>Papilionidae</taxon>
        <taxon>Papilioninae</taxon>
        <taxon>Papilio</taxon>
    </lineage>
</organism>
<reference evidence="1 2" key="1">
    <citation type="journal article" date="2015" name="Nat. Commun.">
        <title>Outbred genome sequencing and CRISPR/Cas9 gene editing in butterflies.</title>
        <authorList>
            <person name="Li X."/>
            <person name="Fan D."/>
            <person name="Zhang W."/>
            <person name="Liu G."/>
            <person name="Zhang L."/>
            <person name="Zhao L."/>
            <person name="Fang X."/>
            <person name="Chen L."/>
            <person name="Dong Y."/>
            <person name="Chen Y."/>
            <person name="Ding Y."/>
            <person name="Zhao R."/>
            <person name="Feng M."/>
            <person name="Zhu Y."/>
            <person name="Feng Y."/>
            <person name="Jiang X."/>
            <person name="Zhu D."/>
            <person name="Xiang H."/>
            <person name="Feng X."/>
            <person name="Li S."/>
            <person name="Wang J."/>
            <person name="Zhang G."/>
            <person name="Kronforst M.R."/>
            <person name="Wang W."/>
        </authorList>
    </citation>
    <scope>NUCLEOTIDE SEQUENCE [LARGE SCALE GENOMIC DNA]</scope>
    <source>
        <strain evidence="1">Ya'a_city_454_Pm</strain>
        <tissue evidence="1">Whole body</tissue>
    </source>
</reference>
<dbReference type="Proteomes" id="UP000053240">
    <property type="component" value="Unassembled WGS sequence"/>
</dbReference>
<evidence type="ECO:0000313" key="2">
    <source>
        <dbReference type="Proteomes" id="UP000053240"/>
    </source>
</evidence>
<dbReference type="EMBL" id="KQ461181">
    <property type="protein sequence ID" value="KPJ07693.1"/>
    <property type="molecule type" value="Genomic_DNA"/>
</dbReference>